<dbReference type="Proteomes" id="UP001432027">
    <property type="component" value="Unassembled WGS sequence"/>
</dbReference>
<feature type="chain" id="PRO_5043495771" evidence="1">
    <location>
        <begin position="17"/>
        <end position="112"/>
    </location>
</feature>
<dbReference type="AlphaFoldDB" id="A0AAV5TTP7"/>
<accession>A0AAV5TTP7</accession>
<name>A0AAV5TTP7_9BILA</name>
<feature type="signal peptide" evidence="1">
    <location>
        <begin position="1"/>
        <end position="16"/>
    </location>
</feature>
<gene>
    <name evidence="2" type="ORF">PENTCL1PPCAC_19737</name>
</gene>
<evidence type="ECO:0000313" key="3">
    <source>
        <dbReference type="Proteomes" id="UP001432027"/>
    </source>
</evidence>
<organism evidence="2 3">
    <name type="scientific">Pristionchus entomophagus</name>
    <dbReference type="NCBI Taxonomy" id="358040"/>
    <lineage>
        <taxon>Eukaryota</taxon>
        <taxon>Metazoa</taxon>
        <taxon>Ecdysozoa</taxon>
        <taxon>Nematoda</taxon>
        <taxon>Chromadorea</taxon>
        <taxon>Rhabditida</taxon>
        <taxon>Rhabditina</taxon>
        <taxon>Diplogasteromorpha</taxon>
        <taxon>Diplogasteroidea</taxon>
        <taxon>Neodiplogasteridae</taxon>
        <taxon>Pristionchus</taxon>
    </lineage>
</organism>
<reference evidence="2" key="1">
    <citation type="submission" date="2023-10" db="EMBL/GenBank/DDBJ databases">
        <title>Genome assembly of Pristionchus species.</title>
        <authorList>
            <person name="Yoshida K."/>
            <person name="Sommer R.J."/>
        </authorList>
    </citation>
    <scope>NUCLEOTIDE SEQUENCE</scope>
    <source>
        <strain evidence="2">RS0144</strain>
    </source>
</reference>
<evidence type="ECO:0000313" key="2">
    <source>
        <dbReference type="EMBL" id="GMS97562.1"/>
    </source>
</evidence>
<keyword evidence="1" id="KW-0732">Signal</keyword>
<protein>
    <submittedName>
        <fullName evidence="2">Uncharacterized protein</fullName>
    </submittedName>
</protein>
<proteinExistence type="predicted"/>
<sequence length="112" mass="12212">MKLALVCLTLAIGVEMWPNDRRCCSAPLVVPGGGHGFLTSGFGPCQLFANFVCKPLHNQVGPRSGKSKIIINRLTPIATGENGTDTHAHLICNSFNKKWYFDGRIVNNIQCN</sequence>
<evidence type="ECO:0000256" key="1">
    <source>
        <dbReference type="SAM" id="SignalP"/>
    </source>
</evidence>
<dbReference type="EMBL" id="BTSX01000004">
    <property type="protein sequence ID" value="GMS97562.1"/>
    <property type="molecule type" value="Genomic_DNA"/>
</dbReference>
<keyword evidence="3" id="KW-1185">Reference proteome</keyword>
<comment type="caution">
    <text evidence="2">The sequence shown here is derived from an EMBL/GenBank/DDBJ whole genome shotgun (WGS) entry which is preliminary data.</text>
</comment>